<dbReference type="Pfam" id="PF01152">
    <property type="entry name" value="Bac_globin"/>
    <property type="match status" value="1"/>
</dbReference>
<comment type="caution">
    <text evidence="5">The sequence shown here is derived from an EMBL/GenBank/DDBJ whole genome shotgun (WGS) entry which is preliminary data.</text>
</comment>
<dbReference type="InterPro" id="IPR012292">
    <property type="entry name" value="Globin/Proto"/>
</dbReference>
<sequence>MDFDGVEGLRAEGVTRVDGRTMLEHAGGRQRIKEFVECFHQAALDDDLLGEMFYRGKPAHTAHLAAFFEEIMGGRQGYTAHHDGVAGLFQAHAGLRITEEQRARFVELMMAAAVQAGLPSDERFRSALRARIEQGSRFSTVLSQDGASPLSPWPPVGTWDW</sequence>
<keyword evidence="4" id="KW-0408">Iron</keyword>
<keyword evidence="1" id="KW-0813">Transport</keyword>
<protein>
    <submittedName>
        <fullName evidence="5">Hemoglobin</fullName>
    </submittedName>
</protein>
<dbReference type="EMBL" id="JAFBBP010000001">
    <property type="protein sequence ID" value="MBM7494183.1"/>
    <property type="molecule type" value="Genomic_DNA"/>
</dbReference>
<dbReference type="RefSeq" id="WP_204944794.1">
    <property type="nucleotide sequence ID" value="NZ_JAFBBP010000001.1"/>
</dbReference>
<evidence type="ECO:0000256" key="1">
    <source>
        <dbReference type="ARBA" id="ARBA00022448"/>
    </source>
</evidence>
<evidence type="ECO:0000256" key="3">
    <source>
        <dbReference type="ARBA" id="ARBA00022723"/>
    </source>
</evidence>
<evidence type="ECO:0000313" key="5">
    <source>
        <dbReference type="EMBL" id="MBM7494183.1"/>
    </source>
</evidence>
<gene>
    <name evidence="5" type="ORF">JOD64_005405</name>
</gene>
<evidence type="ECO:0000256" key="4">
    <source>
        <dbReference type="ARBA" id="ARBA00023004"/>
    </source>
</evidence>
<evidence type="ECO:0000313" key="6">
    <source>
        <dbReference type="Proteomes" id="UP000764837"/>
    </source>
</evidence>
<accession>A0ABS2M2G2</accession>
<name>A0ABS2M2G2_9ACTN</name>
<reference evidence="5 6" key="1">
    <citation type="submission" date="2021-01" db="EMBL/GenBank/DDBJ databases">
        <title>Sequencing the genomes of 1000 actinobacteria strains.</title>
        <authorList>
            <person name="Klenk H.-P."/>
        </authorList>
    </citation>
    <scope>NUCLEOTIDE SEQUENCE [LARGE SCALE GENOMIC DNA]</scope>
    <source>
        <strain evidence="5 6">DSM 100204</strain>
    </source>
</reference>
<dbReference type="SUPFAM" id="SSF46458">
    <property type="entry name" value="Globin-like"/>
    <property type="match status" value="1"/>
</dbReference>
<dbReference type="InterPro" id="IPR009050">
    <property type="entry name" value="Globin-like_sf"/>
</dbReference>
<dbReference type="Proteomes" id="UP000764837">
    <property type="component" value="Unassembled WGS sequence"/>
</dbReference>
<keyword evidence="6" id="KW-1185">Reference proteome</keyword>
<dbReference type="InterPro" id="IPR001486">
    <property type="entry name" value="Hemoglobin_trunc"/>
</dbReference>
<evidence type="ECO:0000256" key="2">
    <source>
        <dbReference type="ARBA" id="ARBA00022617"/>
    </source>
</evidence>
<dbReference type="Gene3D" id="1.10.490.10">
    <property type="entry name" value="Globins"/>
    <property type="match status" value="1"/>
</dbReference>
<keyword evidence="2" id="KW-0349">Heme</keyword>
<dbReference type="CDD" id="cd14775">
    <property type="entry name" value="TrHb2_O-like"/>
    <property type="match status" value="1"/>
</dbReference>
<proteinExistence type="predicted"/>
<organism evidence="5 6">
    <name type="scientific">Micromonospora luteifusca</name>
    <dbReference type="NCBI Taxonomy" id="709860"/>
    <lineage>
        <taxon>Bacteria</taxon>
        <taxon>Bacillati</taxon>
        <taxon>Actinomycetota</taxon>
        <taxon>Actinomycetes</taxon>
        <taxon>Micromonosporales</taxon>
        <taxon>Micromonosporaceae</taxon>
        <taxon>Micromonospora</taxon>
    </lineage>
</organism>
<keyword evidence="3" id="KW-0479">Metal-binding</keyword>